<organism evidence="2 3">
    <name type="scientific">Meloidogyne hapla</name>
    <name type="common">Root-knot nematode worm</name>
    <dbReference type="NCBI Taxonomy" id="6305"/>
    <lineage>
        <taxon>Eukaryota</taxon>
        <taxon>Metazoa</taxon>
        <taxon>Ecdysozoa</taxon>
        <taxon>Nematoda</taxon>
        <taxon>Chromadorea</taxon>
        <taxon>Rhabditida</taxon>
        <taxon>Tylenchina</taxon>
        <taxon>Tylenchomorpha</taxon>
        <taxon>Tylenchoidea</taxon>
        <taxon>Meloidogynidae</taxon>
        <taxon>Meloidogyninae</taxon>
        <taxon>Meloidogyne</taxon>
    </lineage>
</organism>
<evidence type="ECO:0000313" key="2">
    <source>
        <dbReference type="Proteomes" id="UP000095281"/>
    </source>
</evidence>
<evidence type="ECO:0000313" key="3">
    <source>
        <dbReference type="WBParaSite" id="MhA1_Contig1808.frz3.gene4"/>
    </source>
</evidence>
<name>A0A1I8BCC2_MELHA</name>
<sequence length="156" mass="17928">MNELTSHQQNGFSNKQNNNINGHHHVQFVFDDVNRLPLPSNLYMPKNNSEIYQQKQQKTNNTYNNNNHSNIPLPSTSSWQMPLILPSDINNKNNISLQKQLINKTNGQKTKNKKQKREQKENCEKQLTKSIKLKIVLVGSGCVGKSSLTIQVRTLY</sequence>
<proteinExistence type="predicted"/>
<accession>A0A1I8BCC2</accession>
<dbReference type="WBParaSite" id="MhA1_Contig1808.frz3.gene4">
    <property type="protein sequence ID" value="MhA1_Contig1808.frz3.gene4"/>
    <property type="gene ID" value="MhA1_Contig1808.frz3.gene4"/>
</dbReference>
<evidence type="ECO:0000256" key="1">
    <source>
        <dbReference type="SAM" id="MobiDB-lite"/>
    </source>
</evidence>
<reference evidence="3" key="1">
    <citation type="submission" date="2016-11" db="UniProtKB">
        <authorList>
            <consortium name="WormBaseParasite"/>
        </authorList>
    </citation>
    <scope>IDENTIFICATION</scope>
</reference>
<dbReference type="InterPro" id="IPR027417">
    <property type="entry name" value="P-loop_NTPase"/>
</dbReference>
<dbReference type="Proteomes" id="UP000095281">
    <property type="component" value="Unplaced"/>
</dbReference>
<dbReference type="AlphaFoldDB" id="A0A1I8BCC2"/>
<feature type="region of interest" description="Disordered" evidence="1">
    <location>
        <begin position="102"/>
        <end position="123"/>
    </location>
</feature>
<protein>
    <submittedName>
        <fullName evidence="3">Uncharacterized protein</fullName>
    </submittedName>
</protein>
<dbReference type="Gene3D" id="3.40.50.300">
    <property type="entry name" value="P-loop containing nucleotide triphosphate hydrolases"/>
    <property type="match status" value="1"/>
</dbReference>
<keyword evidence="2" id="KW-1185">Reference proteome</keyword>